<keyword evidence="5 12" id="KW-0347">Helicase</keyword>
<dbReference type="EMBL" id="KQ971352">
    <property type="protein sequence ID" value="KYB26733.1"/>
    <property type="molecule type" value="Genomic_DNA"/>
</dbReference>
<dbReference type="OMA" id="DHVNIIM"/>
<evidence type="ECO:0000256" key="2">
    <source>
        <dbReference type="ARBA" id="ARBA00022490"/>
    </source>
</evidence>
<feature type="coiled-coil region" evidence="9">
    <location>
        <begin position="1094"/>
        <end position="1121"/>
    </location>
</feature>
<dbReference type="Pfam" id="PF00270">
    <property type="entry name" value="DEAD"/>
    <property type="match status" value="1"/>
</dbReference>
<keyword evidence="6" id="KW-0067">ATP-binding</keyword>
<dbReference type="eggNOG" id="KOG0947">
    <property type="taxonomic scope" value="Eukaryota"/>
</dbReference>
<dbReference type="SMART" id="SM00490">
    <property type="entry name" value="HELICc"/>
    <property type="match status" value="1"/>
</dbReference>
<dbReference type="GO" id="GO:0003724">
    <property type="term" value="F:RNA helicase activity"/>
    <property type="evidence" value="ECO:0000318"/>
    <property type="project" value="GO_Central"/>
</dbReference>
<dbReference type="FunFam" id="3.40.50.300:FF:000354">
    <property type="entry name" value="ATP-dependent RNA helicase SKI2"/>
    <property type="match status" value="1"/>
</dbReference>
<keyword evidence="13" id="KW-1185">Reference proteome</keyword>
<evidence type="ECO:0000313" key="12">
    <source>
        <dbReference type="EMBL" id="KYB26733.1"/>
    </source>
</evidence>
<evidence type="ECO:0000256" key="1">
    <source>
        <dbReference type="ARBA" id="ARBA00004496"/>
    </source>
</evidence>
<dbReference type="InterPro" id="IPR016438">
    <property type="entry name" value="SKI2-like"/>
</dbReference>
<dbReference type="SMART" id="SM01142">
    <property type="entry name" value="DSHCT"/>
    <property type="match status" value="1"/>
</dbReference>
<keyword evidence="9" id="KW-0175">Coiled coil</keyword>
<evidence type="ECO:0000256" key="4">
    <source>
        <dbReference type="ARBA" id="ARBA00022801"/>
    </source>
</evidence>
<dbReference type="STRING" id="7070.A0A139WFJ1"/>
<dbReference type="FunFam" id="1.10.3380.30:FF:000001">
    <property type="entry name" value="Ski2 ATP-dependent RNA helicase"/>
    <property type="match status" value="1"/>
</dbReference>
<dbReference type="PIRSF" id="PIRSF005198">
    <property type="entry name" value="Antiviral_helicase_SKI2"/>
    <property type="match status" value="1"/>
</dbReference>
<comment type="subcellular location">
    <subcellularLocation>
        <location evidence="1">Cytoplasm</location>
    </subcellularLocation>
</comment>
<keyword evidence="2" id="KW-0963">Cytoplasm</keyword>
<evidence type="ECO:0000256" key="5">
    <source>
        <dbReference type="ARBA" id="ARBA00022806"/>
    </source>
</evidence>
<dbReference type="AlphaFoldDB" id="A0A139WFJ1"/>
<dbReference type="FunFam" id="3.40.50.300:FF:000447">
    <property type="entry name" value="helicase SKI2W isoform X2"/>
    <property type="match status" value="1"/>
</dbReference>
<dbReference type="InterPro" id="IPR040801">
    <property type="entry name" value="Ski2_N"/>
</dbReference>
<dbReference type="InterPro" id="IPR011545">
    <property type="entry name" value="DEAD/DEAH_box_helicase_dom"/>
</dbReference>
<dbReference type="SMART" id="SM00487">
    <property type="entry name" value="DEXDc"/>
    <property type="match status" value="1"/>
</dbReference>
<organism evidence="12 13">
    <name type="scientific">Tribolium castaneum</name>
    <name type="common">Red flour beetle</name>
    <dbReference type="NCBI Taxonomy" id="7070"/>
    <lineage>
        <taxon>Eukaryota</taxon>
        <taxon>Metazoa</taxon>
        <taxon>Ecdysozoa</taxon>
        <taxon>Arthropoda</taxon>
        <taxon>Hexapoda</taxon>
        <taxon>Insecta</taxon>
        <taxon>Pterygota</taxon>
        <taxon>Neoptera</taxon>
        <taxon>Endopterygota</taxon>
        <taxon>Coleoptera</taxon>
        <taxon>Polyphaga</taxon>
        <taxon>Cucujiformia</taxon>
        <taxon>Tenebrionidae</taxon>
        <taxon>Tenebrionidae incertae sedis</taxon>
        <taxon>Tribolium</taxon>
    </lineage>
</organism>
<proteinExistence type="predicted"/>
<sequence>MSDVNIDIEPPPILPDITDELRDYLICPERLPIHRYETNQEFWPRTPDLKELLFFEESPLCTTLKVQRDPNTGEIIEFREIPIQSAGANATNSMSLTRQPAPPSEATRGNASFIPFWPASFPDPVSQLPKQELLDTELLTVPPGFTRGIVFASDGRTVLSKETPREKESVEVPANVVNLFEIIQEDPNFFGTLENANIKKPDDISEHKQRETLPEEEEVLPNDPPILKISTVPPPTEFKSTEWAILLDTSKPVKDFKERIPEMAYEFPFELDTFQKLAILQLEQHNHVFVAAHTSAGKTVVAEYAIALSQKHMTRTIYTSPIKALSNQKYRDFKKEFKDVGLITGDFQINQTASCLIMTTEILRSMLYCGSDITRDLEYVIFDEVHYINDRERGHVWEQVLILLPAHVCVVLLSATVPNTIEFADWLGRTHQRKVYVITTYKRPVPLLHFLYTGTGGASRDNRYLVLNSEGWKMGGYAAAVASLPKVDPKSAYPQAKSQYYNFTPKQEKVLWNGLVDHLNRKNLLPIVAFTFSRAKCDQNAENLMSLDLTTQKEKAQIHMFFEKCVRSLKEPDRNIPQILRMRNILHKGIGVHHSGVLPIIKEIVEMLFQKGLIKLLFATETFAMGVNMPARTVVFDSITKHDGQERRNLKPAEYIQMAGRAGRRGLDSEGTVIILCKNKIPKVEELQAMMLGTPNVLQSQFRLTYGMVLSLLRVESLSVEGMMSRSFREADHQKKMVDKQNELLEVEKEIRDLCTQELSSYLQPLVKFYNCASSYLEARKKCLDNVMSSPKLIKVLTPGRIILITHKSHVNKLALLLSIVRGKKPTYKVLVLTDSKPEIKEEKNDLWYKMIGLASDNIYAPGSSPGHAILTIPTEDIFEITHKTVKVDTDLVIKDWEKRQIERFRNDPVGQTCQQAIQELHKFTISVNEAKNQEKLSYLHLIQDLKVNEHQIHDDLQVVYKFKDILIDHLPSTQIPNFEQQFASVFTRTFLERKRDDLKHYLSSASLSLYPDYENRIELLRTLKYVDLQNRVQLKGRVACEMGMNELLITELVLRNILTKLQPAEVAALLSALVFSPKKDNREEETVHITDDLTKAMKEMQNIHQEIAKLEMNLDIKTDEFQNDLNFALIEIVYEWASAKPFADIMCLTDIQEGIIVRCIQQLNDTICDVRNAARIIGDPELQNKMEEASAAIKRDIVFAASLYTNDL</sequence>
<feature type="coiled-coil region" evidence="9">
    <location>
        <begin position="730"/>
        <end position="757"/>
    </location>
</feature>
<dbReference type="GO" id="GO:0003723">
    <property type="term" value="F:RNA binding"/>
    <property type="evidence" value="ECO:0007669"/>
    <property type="project" value="UniProtKB-KW"/>
</dbReference>
<dbReference type="Pfam" id="PF00271">
    <property type="entry name" value="Helicase_C"/>
    <property type="match status" value="1"/>
</dbReference>
<dbReference type="SUPFAM" id="SSF52540">
    <property type="entry name" value="P-loop containing nucleoside triphosphate hydrolases"/>
    <property type="match status" value="1"/>
</dbReference>
<dbReference type="InParanoid" id="A0A139WFJ1"/>
<gene>
    <name evidence="12" type="primary">AUGUSTUS-3.0.2_33645</name>
    <name evidence="12" type="ORF">TcasGA2_TC033645</name>
</gene>
<keyword evidence="4" id="KW-0378">Hydrolase</keyword>
<dbReference type="GO" id="GO:0016787">
    <property type="term" value="F:hydrolase activity"/>
    <property type="evidence" value="ECO:0007669"/>
    <property type="project" value="UniProtKB-KW"/>
</dbReference>
<dbReference type="Gene3D" id="1.10.3380.30">
    <property type="match status" value="1"/>
</dbReference>
<dbReference type="PROSITE" id="PS51194">
    <property type="entry name" value="HELICASE_CTER"/>
    <property type="match status" value="1"/>
</dbReference>
<dbReference type="KEGG" id="tca:659256"/>
<dbReference type="PANTHER" id="PTHR12131:SF1">
    <property type="entry name" value="ATP-DEPENDENT RNA HELICASE SUPV3L1, MITOCHONDRIAL-RELATED"/>
    <property type="match status" value="1"/>
</dbReference>
<dbReference type="OrthoDB" id="64767at2759"/>
<evidence type="ECO:0000256" key="9">
    <source>
        <dbReference type="SAM" id="Coils"/>
    </source>
</evidence>
<reference evidence="12 13" key="2">
    <citation type="journal article" date="2010" name="Nucleic Acids Res.">
        <title>BeetleBase in 2010: revisions to provide comprehensive genomic information for Tribolium castaneum.</title>
        <authorList>
            <person name="Kim H.S."/>
            <person name="Murphy T."/>
            <person name="Xia J."/>
            <person name="Caragea D."/>
            <person name="Park Y."/>
            <person name="Beeman R.W."/>
            <person name="Lorenzen M.D."/>
            <person name="Butcher S."/>
            <person name="Manak J.R."/>
            <person name="Brown S.J."/>
        </authorList>
    </citation>
    <scope>GENOME REANNOTATION</scope>
    <source>
        <strain evidence="12 13">Georgia GA2</strain>
    </source>
</reference>
<dbReference type="InterPro" id="IPR001650">
    <property type="entry name" value="Helicase_C-like"/>
</dbReference>
<keyword evidence="7" id="KW-0694">RNA-binding</keyword>
<dbReference type="PROSITE" id="PS51192">
    <property type="entry name" value="HELICASE_ATP_BIND_1"/>
    <property type="match status" value="1"/>
</dbReference>
<feature type="domain" description="Helicase ATP-binding" evidence="10">
    <location>
        <begin position="279"/>
        <end position="435"/>
    </location>
</feature>
<dbReference type="InterPro" id="IPR050699">
    <property type="entry name" value="RNA-DNA_Helicase"/>
</dbReference>
<dbReference type="GO" id="GO:0005524">
    <property type="term" value="F:ATP binding"/>
    <property type="evidence" value="ECO:0007669"/>
    <property type="project" value="UniProtKB-KW"/>
</dbReference>
<evidence type="ECO:0000259" key="11">
    <source>
        <dbReference type="PROSITE" id="PS51194"/>
    </source>
</evidence>
<evidence type="ECO:0000313" key="13">
    <source>
        <dbReference type="Proteomes" id="UP000007266"/>
    </source>
</evidence>
<comment type="catalytic activity">
    <reaction evidence="8">
        <text>ATP + H2O = ADP + phosphate + H(+)</text>
        <dbReference type="Rhea" id="RHEA:13065"/>
        <dbReference type="ChEBI" id="CHEBI:15377"/>
        <dbReference type="ChEBI" id="CHEBI:15378"/>
        <dbReference type="ChEBI" id="CHEBI:30616"/>
        <dbReference type="ChEBI" id="CHEBI:43474"/>
        <dbReference type="ChEBI" id="CHEBI:456216"/>
        <dbReference type="EC" id="3.6.4.13"/>
    </reaction>
</comment>
<dbReference type="Proteomes" id="UP000007266">
    <property type="component" value="Linkage group 7"/>
</dbReference>
<evidence type="ECO:0000256" key="8">
    <source>
        <dbReference type="ARBA" id="ARBA00047984"/>
    </source>
</evidence>
<protein>
    <submittedName>
        <fullName evidence="12">Helicase SKI2W-like Protein</fullName>
    </submittedName>
</protein>
<dbReference type="Gene3D" id="3.40.50.300">
    <property type="entry name" value="P-loop containing nucleotide triphosphate hydrolases"/>
    <property type="match status" value="2"/>
</dbReference>
<evidence type="ECO:0000256" key="3">
    <source>
        <dbReference type="ARBA" id="ARBA00022741"/>
    </source>
</evidence>
<dbReference type="CDD" id="cd18795">
    <property type="entry name" value="SF2_C_Ski2"/>
    <property type="match status" value="1"/>
</dbReference>
<dbReference type="Pfam" id="PF17911">
    <property type="entry name" value="Ski2_N"/>
    <property type="match status" value="1"/>
</dbReference>
<evidence type="ECO:0000256" key="6">
    <source>
        <dbReference type="ARBA" id="ARBA00022840"/>
    </source>
</evidence>
<keyword evidence="3" id="KW-0547">Nucleotide-binding</keyword>
<dbReference type="Pfam" id="PF08148">
    <property type="entry name" value="DSHCT"/>
    <property type="match status" value="1"/>
</dbReference>
<dbReference type="FunCoup" id="A0A139WFJ1">
    <property type="interactions" value="1322"/>
</dbReference>
<reference evidence="12 13" key="1">
    <citation type="journal article" date="2008" name="Nature">
        <title>The genome of the model beetle and pest Tribolium castaneum.</title>
        <authorList>
            <consortium name="Tribolium Genome Sequencing Consortium"/>
            <person name="Richards S."/>
            <person name="Gibbs R.A."/>
            <person name="Weinstock G.M."/>
            <person name="Brown S.J."/>
            <person name="Denell R."/>
            <person name="Beeman R.W."/>
            <person name="Gibbs R."/>
            <person name="Beeman R.W."/>
            <person name="Brown S.J."/>
            <person name="Bucher G."/>
            <person name="Friedrich M."/>
            <person name="Grimmelikhuijzen C.J."/>
            <person name="Klingler M."/>
            <person name="Lorenzen M."/>
            <person name="Richards S."/>
            <person name="Roth S."/>
            <person name="Schroder R."/>
            <person name="Tautz D."/>
            <person name="Zdobnov E.M."/>
            <person name="Muzny D."/>
            <person name="Gibbs R.A."/>
            <person name="Weinstock G.M."/>
            <person name="Attaway T."/>
            <person name="Bell S."/>
            <person name="Buhay C.J."/>
            <person name="Chandrabose M.N."/>
            <person name="Chavez D."/>
            <person name="Clerk-Blankenburg K.P."/>
            <person name="Cree A."/>
            <person name="Dao M."/>
            <person name="Davis C."/>
            <person name="Chacko J."/>
            <person name="Dinh H."/>
            <person name="Dugan-Rocha S."/>
            <person name="Fowler G."/>
            <person name="Garner T.T."/>
            <person name="Garnes J."/>
            <person name="Gnirke A."/>
            <person name="Hawes A."/>
            <person name="Hernandez J."/>
            <person name="Hines S."/>
            <person name="Holder M."/>
            <person name="Hume J."/>
            <person name="Jhangiani S.N."/>
            <person name="Joshi V."/>
            <person name="Khan Z.M."/>
            <person name="Jackson L."/>
            <person name="Kovar C."/>
            <person name="Kowis A."/>
            <person name="Lee S."/>
            <person name="Lewis L.R."/>
            <person name="Margolis J."/>
            <person name="Morgan M."/>
            <person name="Nazareth L.V."/>
            <person name="Nguyen N."/>
            <person name="Okwuonu G."/>
            <person name="Parker D."/>
            <person name="Richards S."/>
            <person name="Ruiz S.J."/>
            <person name="Santibanez J."/>
            <person name="Savard J."/>
            <person name="Scherer S.E."/>
            <person name="Schneider B."/>
            <person name="Sodergren E."/>
            <person name="Tautz D."/>
            <person name="Vattahil S."/>
            <person name="Villasana D."/>
            <person name="White C.S."/>
            <person name="Wright R."/>
            <person name="Park Y."/>
            <person name="Beeman R.W."/>
            <person name="Lord J."/>
            <person name="Oppert B."/>
            <person name="Lorenzen M."/>
            <person name="Brown S."/>
            <person name="Wang L."/>
            <person name="Savard J."/>
            <person name="Tautz D."/>
            <person name="Richards S."/>
            <person name="Weinstock G."/>
            <person name="Gibbs R.A."/>
            <person name="Liu Y."/>
            <person name="Worley K."/>
            <person name="Weinstock G."/>
            <person name="Elsik C.G."/>
            <person name="Reese J.T."/>
            <person name="Elhaik E."/>
            <person name="Landan G."/>
            <person name="Graur D."/>
            <person name="Arensburger P."/>
            <person name="Atkinson P."/>
            <person name="Beeman R.W."/>
            <person name="Beidler J."/>
            <person name="Brown S.J."/>
            <person name="Demuth J.P."/>
            <person name="Drury D.W."/>
            <person name="Du Y.Z."/>
            <person name="Fujiwara H."/>
            <person name="Lorenzen M."/>
            <person name="Maselli V."/>
            <person name="Osanai M."/>
            <person name="Park Y."/>
            <person name="Robertson H.M."/>
            <person name="Tu Z."/>
            <person name="Wang J.J."/>
            <person name="Wang S."/>
            <person name="Richards S."/>
            <person name="Song H."/>
            <person name="Zhang L."/>
            <person name="Sodergren E."/>
            <person name="Werner D."/>
            <person name="Stanke M."/>
            <person name="Morgenstern B."/>
            <person name="Solovyev V."/>
            <person name="Kosarev P."/>
            <person name="Brown G."/>
            <person name="Chen H.C."/>
            <person name="Ermolaeva O."/>
            <person name="Hlavina W."/>
            <person name="Kapustin Y."/>
            <person name="Kiryutin B."/>
            <person name="Kitts P."/>
            <person name="Maglott D."/>
            <person name="Pruitt K."/>
            <person name="Sapojnikov V."/>
            <person name="Souvorov A."/>
            <person name="Mackey A.J."/>
            <person name="Waterhouse R.M."/>
            <person name="Wyder S."/>
            <person name="Zdobnov E.M."/>
            <person name="Zdobnov E.M."/>
            <person name="Wyder S."/>
            <person name="Kriventseva E.V."/>
            <person name="Kadowaki T."/>
            <person name="Bork P."/>
            <person name="Aranda M."/>
            <person name="Bao R."/>
            <person name="Beermann A."/>
            <person name="Berns N."/>
            <person name="Bolognesi R."/>
            <person name="Bonneton F."/>
            <person name="Bopp D."/>
            <person name="Brown S.J."/>
            <person name="Bucher G."/>
            <person name="Butts T."/>
            <person name="Chaumot A."/>
            <person name="Denell R.E."/>
            <person name="Ferrier D.E."/>
            <person name="Friedrich M."/>
            <person name="Gordon C.M."/>
            <person name="Jindra M."/>
            <person name="Klingler M."/>
            <person name="Lan Q."/>
            <person name="Lattorff H.M."/>
            <person name="Laudet V."/>
            <person name="von Levetsow C."/>
            <person name="Liu Z."/>
            <person name="Lutz R."/>
            <person name="Lynch J.A."/>
            <person name="da Fonseca R.N."/>
            <person name="Posnien N."/>
            <person name="Reuter R."/>
            <person name="Roth S."/>
            <person name="Savard J."/>
            <person name="Schinko J.B."/>
            <person name="Schmitt C."/>
            <person name="Schoppmeier M."/>
            <person name="Schroder R."/>
            <person name="Shippy T.D."/>
            <person name="Simonnet F."/>
            <person name="Marques-Souza H."/>
            <person name="Tautz D."/>
            <person name="Tomoyasu Y."/>
            <person name="Trauner J."/>
            <person name="Van der Zee M."/>
            <person name="Vervoort M."/>
            <person name="Wittkopp N."/>
            <person name="Wimmer E.A."/>
            <person name="Yang X."/>
            <person name="Jones A.K."/>
            <person name="Sattelle D.B."/>
            <person name="Ebert P.R."/>
            <person name="Nelson D."/>
            <person name="Scott J.G."/>
            <person name="Beeman R.W."/>
            <person name="Muthukrishnan S."/>
            <person name="Kramer K.J."/>
            <person name="Arakane Y."/>
            <person name="Beeman R.W."/>
            <person name="Zhu Q."/>
            <person name="Hogenkamp D."/>
            <person name="Dixit R."/>
            <person name="Oppert B."/>
            <person name="Jiang H."/>
            <person name="Zou Z."/>
            <person name="Marshall J."/>
            <person name="Elpidina E."/>
            <person name="Vinokurov K."/>
            <person name="Oppert C."/>
            <person name="Zou Z."/>
            <person name="Evans J."/>
            <person name="Lu Z."/>
            <person name="Zhao P."/>
            <person name="Sumathipala N."/>
            <person name="Altincicek B."/>
            <person name="Vilcinskas A."/>
            <person name="Williams M."/>
            <person name="Hultmark D."/>
            <person name="Hetru C."/>
            <person name="Jiang H."/>
            <person name="Grimmelikhuijzen C.J."/>
            <person name="Hauser F."/>
            <person name="Cazzamali G."/>
            <person name="Williamson M."/>
            <person name="Park Y."/>
            <person name="Li B."/>
            <person name="Tanaka Y."/>
            <person name="Predel R."/>
            <person name="Neupert S."/>
            <person name="Schachtner J."/>
            <person name="Verleyen P."/>
            <person name="Raible F."/>
            <person name="Bork P."/>
            <person name="Friedrich M."/>
            <person name="Walden K.K."/>
            <person name="Robertson H.M."/>
            <person name="Angeli S."/>
            <person name="Foret S."/>
            <person name="Bucher G."/>
            <person name="Schuetz S."/>
            <person name="Maleszka R."/>
            <person name="Wimmer E.A."/>
            <person name="Beeman R.W."/>
            <person name="Lorenzen M."/>
            <person name="Tomoyasu Y."/>
            <person name="Miller S.C."/>
            <person name="Grossmann D."/>
            <person name="Bucher G."/>
        </authorList>
    </citation>
    <scope>NUCLEOTIDE SEQUENCE [LARGE SCALE GENOMIC DNA]</scope>
    <source>
        <strain evidence="12 13">Georgia GA2</strain>
    </source>
</reference>
<dbReference type="InterPro" id="IPR014001">
    <property type="entry name" value="Helicase_ATP-bd"/>
</dbReference>
<evidence type="ECO:0000256" key="7">
    <source>
        <dbReference type="ARBA" id="ARBA00022884"/>
    </source>
</evidence>
<dbReference type="GO" id="GO:0055087">
    <property type="term" value="C:Ski complex"/>
    <property type="evidence" value="ECO:0000318"/>
    <property type="project" value="GO_Central"/>
</dbReference>
<feature type="domain" description="Helicase C-terminal" evidence="11">
    <location>
        <begin position="543"/>
        <end position="716"/>
    </location>
</feature>
<dbReference type="InterPro" id="IPR012961">
    <property type="entry name" value="Ski2/MTR4_C"/>
</dbReference>
<dbReference type="GO" id="GO:0070478">
    <property type="term" value="P:nuclear-transcribed mRNA catabolic process, 3'-5' exonucleolytic nonsense-mediated decay"/>
    <property type="evidence" value="ECO:0000318"/>
    <property type="project" value="GO_Central"/>
</dbReference>
<accession>A0A139WFJ1</accession>
<evidence type="ECO:0000259" key="10">
    <source>
        <dbReference type="PROSITE" id="PS51192"/>
    </source>
</evidence>
<name>A0A139WFJ1_TRICA</name>
<dbReference type="PANTHER" id="PTHR12131">
    <property type="entry name" value="ATP-DEPENDENT RNA AND DNA HELICASE"/>
    <property type="match status" value="1"/>
</dbReference>
<dbReference type="Pfam" id="PF13234">
    <property type="entry name" value="MTR4_beta-barrel"/>
    <property type="match status" value="1"/>
</dbReference>
<dbReference type="InterPro" id="IPR025696">
    <property type="entry name" value="Beta-barrel_MTR4"/>
</dbReference>
<dbReference type="InterPro" id="IPR027417">
    <property type="entry name" value="P-loop_NTPase"/>
</dbReference>